<dbReference type="InParanoid" id="A0A2P6MZ98"/>
<feature type="chain" id="PRO_5015200430" evidence="2">
    <location>
        <begin position="23"/>
        <end position="325"/>
    </location>
</feature>
<feature type="signal peptide" evidence="2">
    <location>
        <begin position="1"/>
        <end position="22"/>
    </location>
</feature>
<feature type="region of interest" description="Disordered" evidence="1">
    <location>
        <begin position="54"/>
        <end position="92"/>
    </location>
</feature>
<proteinExistence type="predicted"/>
<sequence>MWSYVVTLCLLQELMVVQSVSGLNNYDNMGRKAIWTGQIITYASHLQPAERTTLTLEDLNDRRTTPAQSKSRKRKAINSEDTEGPLKKVPTTEAPVINDRWRYDLTIAPTTRDPLQELRDGRHSRRRTVTHRKLPDDRTPSILMTTQRLTMDDAQRVTGKWYCARRPGSQPNLSGLLCHPLWSLMARETLNRRLQPGIFKNTKGIPLGDEVSFLIMMSILTQATDLSLMKATGTTGSPALQPTRSGTTGMSLYPCWCDGSIYSMGLRVHVRVLIVHKDPIACSQTTIDSLRCFLLTSSSDRVGKFQKDIEKSSEREQRRLNLVTT</sequence>
<keyword evidence="2" id="KW-0732">Signal</keyword>
<accession>A0A2P6MZ98</accession>
<organism evidence="3 4">
    <name type="scientific">Planoprotostelium fungivorum</name>
    <dbReference type="NCBI Taxonomy" id="1890364"/>
    <lineage>
        <taxon>Eukaryota</taxon>
        <taxon>Amoebozoa</taxon>
        <taxon>Evosea</taxon>
        <taxon>Variosea</taxon>
        <taxon>Cavosteliida</taxon>
        <taxon>Cavosteliaceae</taxon>
        <taxon>Planoprotostelium</taxon>
    </lineage>
</organism>
<protein>
    <submittedName>
        <fullName evidence="3">Uncharacterized protein</fullName>
    </submittedName>
</protein>
<gene>
    <name evidence="3" type="ORF">PROFUN_14563</name>
</gene>
<dbReference type="Proteomes" id="UP000241769">
    <property type="component" value="Unassembled WGS sequence"/>
</dbReference>
<reference evidence="3 4" key="1">
    <citation type="journal article" date="2018" name="Genome Biol. Evol.">
        <title>Multiple Roots of Fruiting Body Formation in Amoebozoa.</title>
        <authorList>
            <person name="Hillmann F."/>
            <person name="Forbes G."/>
            <person name="Novohradska S."/>
            <person name="Ferling I."/>
            <person name="Riege K."/>
            <person name="Groth M."/>
            <person name="Westermann M."/>
            <person name="Marz M."/>
            <person name="Spaller T."/>
            <person name="Winckler T."/>
            <person name="Schaap P."/>
            <person name="Glockner G."/>
        </authorList>
    </citation>
    <scope>NUCLEOTIDE SEQUENCE [LARGE SCALE GENOMIC DNA]</scope>
    <source>
        <strain evidence="3 4">Jena</strain>
    </source>
</reference>
<evidence type="ECO:0000256" key="1">
    <source>
        <dbReference type="SAM" id="MobiDB-lite"/>
    </source>
</evidence>
<evidence type="ECO:0000313" key="3">
    <source>
        <dbReference type="EMBL" id="PRP77029.1"/>
    </source>
</evidence>
<evidence type="ECO:0000313" key="4">
    <source>
        <dbReference type="Proteomes" id="UP000241769"/>
    </source>
</evidence>
<name>A0A2P6MZ98_9EUKA</name>
<keyword evidence="4" id="KW-1185">Reference proteome</keyword>
<dbReference type="EMBL" id="MDYQ01000285">
    <property type="protein sequence ID" value="PRP77029.1"/>
    <property type="molecule type" value="Genomic_DNA"/>
</dbReference>
<evidence type="ECO:0000256" key="2">
    <source>
        <dbReference type="SAM" id="SignalP"/>
    </source>
</evidence>
<feature type="region of interest" description="Disordered" evidence="1">
    <location>
        <begin position="118"/>
        <end position="138"/>
    </location>
</feature>
<dbReference type="AlphaFoldDB" id="A0A2P6MZ98"/>
<comment type="caution">
    <text evidence="3">The sequence shown here is derived from an EMBL/GenBank/DDBJ whole genome shotgun (WGS) entry which is preliminary data.</text>
</comment>
<feature type="compositionally biased region" description="Basic residues" evidence="1">
    <location>
        <begin position="122"/>
        <end position="132"/>
    </location>
</feature>